<feature type="domain" description="Amidohydrolase-related" evidence="1">
    <location>
        <begin position="28"/>
        <end position="252"/>
    </location>
</feature>
<proteinExistence type="predicted"/>
<dbReference type="SUPFAM" id="SSF51556">
    <property type="entry name" value="Metallo-dependent hydrolases"/>
    <property type="match status" value="1"/>
</dbReference>
<sequence>MNCFGFPHDAADRGRVPEANGPDEFVNVLISPADPAEVVRRRIEAAGAVGVKPYWNYAASCYGKKSSEVEIFDMLTVAQLEYLNRAGLAVTLHIPRPGRFADRVNQRQMVELCERYPRISFIFAHIGRAYFMRNIVEGNLAALAALPNAFFDTAMVNHVGVLRYAFDHFPAERILFGSDAPIALLRGKSVEVNDQYVYLMGEDYDIGTAIRDTEHVLEFTTFFYEQLRAILAATPENALENVLYCNAAKLFGSIAKS</sequence>
<evidence type="ECO:0000313" key="2">
    <source>
        <dbReference type="EMBL" id="MPM69021.1"/>
    </source>
</evidence>
<dbReference type="InterPro" id="IPR006680">
    <property type="entry name" value="Amidohydro-rel"/>
</dbReference>
<name>A0A645BWK3_9ZZZZ</name>
<reference evidence="2" key="1">
    <citation type="submission" date="2019-08" db="EMBL/GenBank/DDBJ databases">
        <authorList>
            <person name="Kucharzyk K."/>
            <person name="Murdoch R.W."/>
            <person name="Higgins S."/>
            <person name="Loffler F."/>
        </authorList>
    </citation>
    <scope>NUCLEOTIDE SEQUENCE</scope>
</reference>
<protein>
    <recommendedName>
        <fullName evidence="1">Amidohydrolase-related domain-containing protein</fullName>
    </recommendedName>
</protein>
<dbReference type="Gene3D" id="3.20.20.140">
    <property type="entry name" value="Metal-dependent hydrolases"/>
    <property type="match status" value="1"/>
</dbReference>
<evidence type="ECO:0000259" key="1">
    <source>
        <dbReference type="Pfam" id="PF04909"/>
    </source>
</evidence>
<dbReference type="InterPro" id="IPR032466">
    <property type="entry name" value="Metal_Hydrolase"/>
</dbReference>
<comment type="caution">
    <text evidence="2">The sequence shown here is derived from an EMBL/GenBank/DDBJ whole genome shotgun (WGS) entry which is preliminary data.</text>
</comment>
<organism evidence="2">
    <name type="scientific">bioreactor metagenome</name>
    <dbReference type="NCBI Taxonomy" id="1076179"/>
    <lineage>
        <taxon>unclassified sequences</taxon>
        <taxon>metagenomes</taxon>
        <taxon>ecological metagenomes</taxon>
    </lineage>
</organism>
<accession>A0A645BWK3</accession>
<dbReference type="Pfam" id="PF04909">
    <property type="entry name" value="Amidohydro_2"/>
    <property type="match status" value="1"/>
</dbReference>
<gene>
    <name evidence="2" type="ORF">SDC9_115965</name>
</gene>
<dbReference type="GO" id="GO:0016787">
    <property type="term" value="F:hydrolase activity"/>
    <property type="evidence" value="ECO:0007669"/>
    <property type="project" value="InterPro"/>
</dbReference>
<dbReference type="AlphaFoldDB" id="A0A645BWK3"/>
<dbReference type="EMBL" id="VSSQ01022602">
    <property type="protein sequence ID" value="MPM69021.1"/>
    <property type="molecule type" value="Genomic_DNA"/>
</dbReference>